<accession>A0ABQ3ZJ63</accession>
<dbReference type="EMBL" id="BOMN01000022">
    <property type="protein sequence ID" value="GIE18630.1"/>
    <property type="molecule type" value="Genomic_DNA"/>
</dbReference>
<feature type="transmembrane region" description="Helical" evidence="1">
    <location>
        <begin position="55"/>
        <end position="76"/>
    </location>
</feature>
<reference evidence="2 3" key="1">
    <citation type="submission" date="2021-01" db="EMBL/GenBank/DDBJ databases">
        <title>Whole genome shotgun sequence of Actinoplanes humidus NBRC 14915.</title>
        <authorList>
            <person name="Komaki H."/>
            <person name="Tamura T."/>
        </authorList>
    </citation>
    <scope>NUCLEOTIDE SEQUENCE [LARGE SCALE GENOMIC DNA]</scope>
    <source>
        <strain evidence="2 3">NBRC 14915</strain>
    </source>
</reference>
<feature type="transmembrane region" description="Helical" evidence="1">
    <location>
        <begin position="21"/>
        <end position="43"/>
    </location>
</feature>
<keyword evidence="1" id="KW-1133">Transmembrane helix</keyword>
<dbReference type="Proteomes" id="UP000603200">
    <property type="component" value="Unassembled WGS sequence"/>
</dbReference>
<comment type="caution">
    <text evidence="2">The sequence shown here is derived from an EMBL/GenBank/DDBJ whole genome shotgun (WGS) entry which is preliminary data.</text>
</comment>
<evidence type="ECO:0000313" key="3">
    <source>
        <dbReference type="Proteomes" id="UP000603200"/>
    </source>
</evidence>
<name>A0ABQ3ZJ63_9ACTN</name>
<feature type="transmembrane region" description="Helical" evidence="1">
    <location>
        <begin position="88"/>
        <end position="106"/>
    </location>
</feature>
<protein>
    <submittedName>
        <fullName evidence="2">Uncharacterized protein</fullName>
    </submittedName>
</protein>
<keyword evidence="3" id="KW-1185">Reference proteome</keyword>
<evidence type="ECO:0000313" key="2">
    <source>
        <dbReference type="EMBL" id="GIE18630.1"/>
    </source>
</evidence>
<sequence>MTETPGFTPRQLLGTVSLRRRVALVAVGLAGLCAAVFLGLLWATEPVALPWRTRIAFAVMVLIGLAWAGFAAWALLRRPLFALDRVIAGWLATAFSTLTAVASTAVTGTLTAAAVGVVLTGAALIILRRAYTYRRTLLRHLRD</sequence>
<keyword evidence="1" id="KW-0472">Membrane</keyword>
<keyword evidence="1" id="KW-0812">Transmembrane</keyword>
<evidence type="ECO:0000256" key="1">
    <source>
        <dbReference type="SAM" id="Phobius"/>
    </source>
</evidence>
<gene>
    <name evidence="2" type="ORF">Ahu01nite_017320</name>
</gene>
<organism evidence="2 3">
    <name type="scientific">Winogradskya humida</name>
    <dbReference type="NCBI Taxonomy" id="113566"/>
    <lineage>
        <taxon>Bacteria</taxon>
        <taxon>Bacillati</taxon>
        <taxon>Actinomycetota</taxon>
        <taxon>Actinomycetes</taxon>
        <taxon>Micromonosporales</taxon>
        <taxon>Micromonosporaceae</taxon>
        <taxon>Winogradskya</taxon>
    </lineage>
</organism>
<proteinExistence type="predicted"/>
<feature type="transmembrane region" description="Helical" evidence="1">
    <location>
        <begin position="112"/>
        <end position="131"/>
    </location>
</feature>
<dbReference type="RefSeq" id="WP_203835889.1">
    <property type="nucleotide sequence ID" value="NZ_BAAATV010000003.1"/>
</dbReference>